<keyword evidence="3" id="KW-1185">Reference proteome</keyword>
<dbReference type="RefSeq" id="WP_275032513.1">
    <property type="nucleotide sequence ID" value="NZ_CP118615.1"/>
</dbReference>
<accession>A0ABY7ZS31</accession>
<gene>
    <name evidence="2" type="ORF">PVK37_04795</name>
</gene>
<protein>
    <submittedName>
        <fullName evidence="2">Uncharacterized protein</fullName>
    </submittedName>
</protein>
<organism evidence="2 3">
    <name type="scientific">Micromonospora cathayae</name>
    <dbReference type="NCBI Taxonomy" id="3028804"/>
    <lineage>
        <taxon>Bacteria</taxon>
        <taxon>Bacillati</taxon>
        <taxon>Actinomycetota</taxon>
        <taxon>Actinomycetes</taxon>
        <taxon>Micromonosporales</taxon>
        <taxon>Micromonosporaceae</taxon>
        <taxon>Micromonospora</taxon>
    </lineage>
</organism>
<sequence>MNTSLNGENLPINRRFPSAGRWALCDMDRRDRGDSGEFSQLDDNGDPVVGNPAPPYRGSGGNYAYR</sequence>
<name>A0ABY7ZS31_9ACTN</name>
<evidence type="ECO:0000256" key="1">
    <source>
        <dbReference type="SAM" id="MobiDB-lite"/>
    </source>
</evidence>
<evidence type="ECO:0000313" key="3">
    <source>
        <dbReference type="Proteomes" id="UP001219605"/>
    </source>
</evidence>
<proteinExistence type="predicted"/>
<feature type="region of interest" description="Disordered" evidence="1">
    <location>
        <begin position="28"/>
        <end position="66"/>
    </location>
</feature>
<reference evidence="2 3" key="1">
    <citation type="submission" date="2023-02" db="EMBL/GenBank/DDBJ databases">
        <authorList>
            <person name="Mo P."/>
        </authorList>
    </citation>
    <scope>NUCLEOTIDE SEQUENCE [LARGE SCALE GENOMIC DNA]</scope>
    <source>
        <strain evidence="2 3">HUAS 3</strain>
    </source>
</reference>
<dbReference type="EMBL" id="CP118615">
    <property type="protein sequence ID" value="WDZ85765.1"/>
    <property type="molecule type" value="Genomic_DNA"/>
</dbReference>
<dbReference type="Proteomes" id="UP001219605">
    <property type="component" value="Chromosome"/>
</dbReference>
<evidence type="ECO:0000313" key="2">
    <source>
        <dbReference type="EMBL" id="WDZ85765.1"/>
    </source>
</evidence>